<dbReference type="EMBL" id="JACSOD020000501">
    <property type="protein sequence ID" value="MBM6500327.1"/>
    <property type="molecule type" value="Genomic_DNA"/>
</dbReference>
<keyword evidence="1" id="KW-0472">Membrane</keyword>
<evidence type="ECO:0000259" key="2">
    <source>
        <dbReference type="Pfam" id="PF02517"/>
    </source>
</evidence>
<feature type="transmembrane region" description="Helical" evidence="1">
    <location>
        <begin position="210"/>
        <end position="234"/>
    </location>
</feature>
<feature type="transmembrane region" description="Helical" evidence="1">
    <location>
        <begin position="64"/>
        <end position="87"/>
    </location>
</feature>
<organism evidence="3 4">
    <name type="scientific">Flavobacterium macrobrachii</name>
    <dbReference type="NCBI Taxonomy" id="591204"/>
    <lineage>
        <taxon>Bacteria</taxon>
        <taxon>Pseudomonadati</taxon>
        <taxon>Bacteroidota</taxon>
        <taxon>Flavobacteriia</taxon>
        <taxon>Flavobacteriales</taxon>
        <taxon>Flavobacteriaceae</taxon>
        <taxon>Flavobacterium</taxon>
    </lineage>
</organism>
<dbReference type="RefSeq" id="WP_187656579.1">
    <property type="nucleotide sequence ID" value="NZ_JACSOD020000501.1"/>
</dbReference>
<dbReference type="InterPro" id="IPR003675">
    <property type="entry name" value="Rce1/LyrA-like_dom"/>
</dbReference>
<keyword evidence="3" id="KW-0645">Protease</keyword>
<feature type="transmembrane region" description="Helical" evidence="1">
    <location>
        <begin position="255"/>
        <end position="272"/>
    </location>
</feature>
<gene>
    <name evidence="3" type="ORF">H9X54_013605</name>
</gene>
<feature type="domain" description="CAAX prenyl protease 2/Lysostaphin resistance protein A-like" evidence="2">
    <location>
        <begin position="243"/>
        <end position="316"/>
    </location>
</feature>
<keyword evidence="4" id="KW-1185">Reference proteome</keyword>
<dbReference type="Pfam" id="PF02517">
    <property type="entry name" value="Rce1-like"/>
    <property type="match status" value="1"/>
</dbReference>
<reference evidence="3 4" key="1">
    <citation type="submission" date="2021-02" db="EMBL/GenBank/DDBJ databases">
        <authorList>
            <person name="Jung H.S."/>
            <person name="Chun B.H."/>
            <person name="Jeon C.O."/>
        </authorList>
    </citation>
    <scope>NUCLEOTIDE SEQUENCE [LARGE SCALE GENOMIC DNA]</scope>
    <source>
        <strain evidence="3 4">LMG 25203</strain>
    </source>
</reference>
<keyword evidence="1" id="KW-0812">Transmembrane</keyword>
<evidence type="ECO:0000313" key="4">
    <source>
        <dbReference type="Proteomes" id="UP000759529"/>
    </source>
</evidence>
<accession>A0ABS2CZD2</accession>
<dbReference type="GO" id="GO:0008237">
    <property type="term" value="F:metallopeptidase activity"/>
    <property type="evidence" value="ECO:0007669"/>
    <property type="project" value="UniProtKB-KW"/>
</dbReference>
<comment type="caution">
    <text evidence="3">The sequence shown here is derived from an EMBL/GenBank/DDBJ whole genome shotgun (WGS) entry which is preliminary data.</text>
</comment>
<proteinExistence type="predicted"/>
<keyword evidence="1" id="KW-1133">Transmembrane helix</keyword>
<feature type="transmembrane region" description="Helical" evidence="1">
    <location>
        <begin position="21"/>
        <end position="44"/>
    </location>
</feature>
<evidence type="ECO:0000256" key="1">
    <source>
        <dbReference type="SAM" id="Phobius"/>
    </source>
</evidence>
<name>A0ABS2CZD2_9FLAO</name>
<feature type="transmembrane region" description="Helical" evidence="1">
    <location>
        <begin position="140"/>
        <end position="164"/>
    </location>
</feature>
<evidence type="ECO:0000313" key="3">
    <source>
        <dbReference type="EMBL" id="MBM6500327.1"/>
    </source>
</evidence>
<sequence>MFLENAVTPENKFWKYIVGSVIVICASFIGQIPFMIAIAFKSFSSGKSFPTDEKSLMSFLNPNLSLFLLMLSFAFAFLAIYLVIKYLHKQTFLSVTTSRSRMDWKRFFFSFSIWGIFTIASTVIMYYANPEGFEINFKPIPFAILAVIAIVLIPIQTSTEEYVFRGYLMQGFAVVSLQKKFISGVFYTFLFVPIYIVIGSIIDIQLTSKWYSFSQIIVFCLSVLFLLLLDLTLTKLNFFETNFYSKLYQKSKSKLLPLFITSVIFGTLHIANPEVQKLGYIVMIYYIGTGFFLGIITLMDEGMELALGFHAANNLIAALLITSDWSAFQTESILKDNSEPSAGLEVLIPVFVIFPLLLFLFSKKYKWTDWKEKLTGKINIVEVEPIQNIGNHDSNL</sequence>
<feature type="transmembrane region" description="Helical" evidence="1">
    <location>
        <begin position="107"/>
        <end position="128"/>
    </location>
</feature>
<feature type="transmembrane region" description="Helical" evidence="1">
    <location>
        <begin position="305"/>
        <end position="322"/>
    </location>
</feature>
<feature type="transmembrane region" description="Helical" evidence="1">
    <location>
        <begin position="185"/>
        <end position="204"/>
    </location>
</feature>
<keyword evidence="3" id="KW-0378">Hydrolase</keyword>
<protein>
    <submittedName>
        <fullName evidence="3">CPBP family intramembrane metalloprotease</fullName>
    </submittedName>
</protein>
<feature type="transmembrane region" description="Helical" evidence="1">
    <location>
        <begin position="278"/>
        <end position="298"/>
    </location>
</feature>
<dbReference type="Proteomes" id="UP000759529">
    <property type="component" value="Unassembled WGS sequence"/>
</dbReference>
<feature type="transmembrane region" description="Helical" evidence="1">
    <location>
        <begin position="342"/>
        <end position="361"/>
    </location>
</feature>
<keyword evidence="3" id="KW-0482">Metalloprotease</keyword>